<evidence type="ECO:0000313" key="2">
    <source>
        <dbReference type="Proteomes" id="UP000789901"/>
    </source>
</evidence>
<feature type="non-terminal residue" evidence="1">
    <location>
        <position position="1"/>
    </location>
</feature>
<keyword evidence="2" id="KW-1185">Reference proteome</keyword>
<evidence type="ECO:0000313" key="1">
    <source>
        <dbReference type="EMBL" id="CAG8833047.1"/>
    </source>
</evidence>
<sequence>KKFQFSDKIKNVDDVYAFKHFVKKLYPNVGDFGEFNTRSSKDNSIQYSLTITSETFLNSQYNFANCLRQGMTYNNINILFILIKNHEHKFYMEELLGDGDVIITIDPINDLLFRYQSNKFQEFTSILQECNPRNILKVCEKDRIVTIYNKESLNKPNVKGQKRKDISSNISKYTKRTKISEILKGTGTFNDP</sequence>
<protein>
    <submittedName>
        <fullName evidence="1">19263_t:CDS:1</fullName>
    </submittedName>
</protein>
<gene>
    <name evidence="1" type="ORF">GMARGA_LOCUS31356</name>
</gene>
<feature type="non-terminal residue" evidence="1">
    <location>
        <position position="192"/>
    </location>
</feature>
<dbReference type="Proteomes" id="UP000789901">
    <property type="component" value="Unassembled WGS sequence"/>
</dbReference>
<organism evidence="1 2">
    <name type="scientific">Gigaspora margarita</name>
    <dbReference type="NCBI Taxonomy" id="4874"/>
    <lineage>
        <taxon>Eukaryota</taxon>
        <taxon>Fungi</taxon>
        <taxon>Fungi incertae sedis</taxon>
        <taxon>Mucoromycota</taxon>
        <taxon>Glomeromycotina</taxon>
        <taxon>Glomeromycetes</taxon>
        <taxon>Diversisporales</taxon>
        <taxon>Gigasporaceae</taxon>
        <taxon>Gigaspora</taxon>
    </lineage>
</organism>
<accession>A0ABN7WIS6</accession>
<proteinExistence type="predicted"/>
<name>A0ABN7WIS6_GIGMA</name>
<reference evidence="1 2" key="1">
    <citation type="submission" date="2021-06" db="EMBL/GenBank/DDBJ databases">
        <authorList>
            <person name="Kallberg Y."/>
            <person name="Tangrot J."/>
            <person name="Rosling A."/>
        </authorList>
    </citation>
    <scope>NUCLEOTIDE SEQUENCE [LARGE SCALE GENOMIC DNA]</scope>
    <source>
        <strain evidence="1 2">120-4 pot B 10/14</strain>
    </source>
</reference>
<dbReference type="EMBL" id="CAJVQB010046589">
    <property type="protein sequence ID" value="CAG8833047.1"/>
    <property type="molecule type" value="Genomic_DNA"/>
</dbReference>
<comment type="caution">
    <text evidence="1">The sequence shown here is derived from an EMBL/GenBank/DDBJ whole genome shotgun (WGS) entry which is preliminary data.</text>
</comment>